<evidence type="ECO:0000313" key="2">
    <source>
        <dbReference type="EMBL" id="GMI45244.1"/>
    </source>
</evidence>
<dbReference type="GO" id="GO:0003676">
    <property type="term" value="F:nucleic acid binding"/>
    <property type="evidence" value="ECO:0007669"/>
    <property type="project" value="InterPro"/>
</dbReference>
<dbReference type="AlphaFoldDB" id="A0A9W7GHZ0"/>
<proteinExistence type="predicted"/>
<dbReference type="Proteomes" id="UP001165065">
    <property type="component" value="Unassembled WGS sequence"/>
</dbReference>
<reference evidence="3" key="1">
    <citation type="journal article" date="2023" name="Commun. Biol.">
        <title>Genome analysis of Parmales, the sister group of diatoms, reveals the evolutionary specialization of diatoms from phago-mixotrophs to photoautotrophs.</title>
        <authorList>
            <person name="Ban H."/>
            <person name="Sato S."/>
            <person name="Yoshikawa S."/>
            <person name="Yamada K."/>
            <person name="Nakamura Y."/>
            <person name="Ichinomiya M."/>
            <person name="Sato N."/>
            <person name="Blanc-Mathieu R."/>
            <person name="Endo H."/>
            <person name="Kuwata A."/>
            <person name="Ogata H."/>
        </authorList>
    </citation>
    <scope>NUCLEOTIDE SEQUENCE [LARGE SCALE GENOMIC DNA]</scope>
</reference>
<dbReference type="InterPro" id="IPR002052">
    <property type="entry name" value="DNA_methylase_N6_adenine_CS"/>
</dbReference>
<sequence>MSSTFPSRTIINLPRDFYSDVSSSTVPPFDMVITNPPYSSDHKSRCLGWLSSTGGGLEGVGYACLLPSYCVSKGYYRESCLAAGRAGFKCFVIEPLQRYDYDQVMGKGFEESPFMSSWFCAVREGVWGRVREAYEGWEGGTLREGGGGEGGKRVSSKRRRKIKEKTGAGREGGREGGEGGKGYGVNQRKHNEGNKKRKEEGKGREEGRKDEGKGGGKSKYRDGEGKRVKRRF</sequence>
<dbReference type="OrthoDB" id="203687at2759"/>
<dbReference type="PANTHER" id="PTHR39444:SF3">
    <property type="entry name" value="SITE-SPECIFIC DNA-METHYLTRANSFERASE (ADENINE-SPECIFIC)"/>
    <property type="match status" value="1"/>
</dbReference>
<dbReference type="GO" id="GO:0008168">
    <property type="term" value="F:methyltransferase activity"/>
    <property type="evidence" value="ECO:0007669"/>
    <property type="project" value="InterPro"/>
</dbReference>
<accession>A0A9W7GHZ0</accession>
<name>A0A9W7GHZ0_9STRA</name>
<dbReference type="PROSITE" id="PS00092">
    <property type="entry name" value="N6_MTASE"/>
    <property type="match status" value="1"/>
</dbReference>
<feature type="region of interest" description="Disordered" evidence="1">
    <location>
        <begin position="138"/>
        <end position="232"/>
    </location>
</feature>
<evidence type="ECO:0000256" key="1">
    <source>
        <dbReference type="SAM" id="MobiDB-lite"/>
    </source>
</evidence>
<feature type="compositionally biased region" description="Basic residues" evidence="1">
    <location>
        <begin position="154"/>
        <end position="163"/>
    </location>
</feature>
<feature type="compositionally biased region" description="Gly residues" evidence="1">
    <location>
        <begin position="138"/>
        <end position="149"/>
    </location>
</feature>
<dbReference type="EMBL" id="BRYA01000240">
    <property type="protein sequence ID" value="GMI45244.1"/>
    <property type="molecule type" value="Genomic_DNA"/>
</dbReference>
<evidence type="ECO:0000313" key="3">
    <source>
        <dbReference type="Proteomes" id="UP001165065"/>
    </source>
</evidence>
<comment type="caution">
    <text evidence="2">The sequence shown here is derived from an EMBL/GenBank/DDBJ whole genome shotgun (WGS) entry which is preliminary data.</text>
</comment>
<feature type="compositionally biased region" description="Basic and acidic residues" evidence="1">
    <location>
        <begin position="164"/>
        <end position="178"/>
    </location>
</feature>
<protein>
    <submittedName>
        <fullName evidence="2">Uncharacterized protein</fullName>
    </submittedName>
</protein>
<dbReference type="GO" id="GO:0032259">
    <property type="term" value="P:methylation"/>
    <property type="evidence" value="ECO:0007669"/>
    <property type="project" value="InterPro"/>
</dbReference>
<gene>
    <name evidence="2" type="ORF">TrCOL_g4009</name>
</gene>
<organism evidence="2 3">
    <name type="scientific">Triparma columacea</name>
    <dbReference type="NCBI Taxonomy" id="722753"/>
    <lineage>
        <taxon>Eukaryota</taxon>
        <taxon>Sar</taxon>
        <taxon>Stramenopiles</taxon>
        <taxon>Ochrophyta</taxon>
        <taxon>Bolidophyceae</taxon>
        <taxon>Parmales</taxon>
        <taxon>Triparmaceae</taxon>
        <taxon>Triparma</taxon>
    </lineage>
</organism>
<feature type="compositionally biased region" description="Basic and acidic residues" evidence="1">
    <location>
        <begin position="189"/>
        <end position="226"/>
    </location>
</feature>
<dbReference type="PANTHER" id="PTHR39444">
    <property type="entry name" value="SITE-SPECIFIC DNA-METHYLTRANSFERASE (ADENINE-SPECIFIC)"/>
    <property type="match status" value="1"/>
</dbReference>
<keyword evidence="3" id="KW-1185">Reference proteome</keyword>